<evidence type="ECO:0000256" key="2">
    <source>
        <dbReference type="ARBA" id="ARBA00005402"/>
    </source>
</evidence>
<keyword evidence="7" id="KW-0521">NADP</keyword>
<dbReference type="OrthoDB" id="5326588at2759"/>
<evidence type="ECO:0000256" key="10">
    <source>
        <dbReference type="ARBA" id="ARBA00023002"/>
    </source>
</evidence>
<keyword evidence="10 18" id="KW-0560">Oxidoreductase</keyword>
<evidence type="ECO:0000313" key="19">
    <source>
        <dbReference type="EMBL" id="EMD93181.1"/>
    </source>
</evidence>
<dbReference type="Pfam" id="PF01222">
    <property type="entry name" value="ERG4_ERG24"/>
    <property type="match status" value="2"/>
</dbReference>
<comment type="caution">
    <text evidence="18">Lacks conserved residue(s) required for the propagation of feature annotation.</text>
</comment>
<feature type="transmembrane region" description="Helical" evidence="18">
    <location>
        <begin position="111"/>
        <end position="130"/>
    </location>
</feature>
<keyword evidence="12 18" id="KW-0443">Lipid metabolism</keyword>
<keyword evidence="5 18" id="KW-0812">Transmembrane</keyword>
<evidence type="ECO:0000256" key="18">
    <source>
        <dbReference type="RuleBase" id="RU369120"/>
    </source>
</evidence>
<name>M2UHL7_COCH5</name>
<evidence type="ECO:0000313" key="20">
    <source>
        <dbReference type="Proteomes" id="UP000016936"/>
    </source>
</evidence>
<accession>M2UHL7</accession>
<keyword evidence="3 18" id="KW-0444">Lipid biosynthesis</keyword>
<keyword evidence="4" id="KW-0153">Cholesterol metabolism</keyword>
<keyword evidence="13 18" id="KW-0472">Membrane</keyword>
<dbReference type="AlphaFoldDB" id="M2UHL7"/>
<feature type="transmembrane region" description="Helical" evidence="18">
    <location>
        <begin position="18"/>
        <end position="37"/>
    </location>
</feature>
<protein>
    <recommendedName>
        <fullName evidence="16">7-dehydrocholesterol reductase</fullName>
        <ecNumber evidence="16">1.3.1.21</ecNumber>
    </recommendedName>
    <alternativeName>
        <fullName evidence="17">Sterol Delta(7)-reductase</fullName>
    </alternativeName>
</protein>
<dbReference type="OMA" id="VKHPVNL"/>
<dbReference type="EMBL" id="KB445574">
    <property type="protein sequence ID" value="EMD93181.1"/>
    <property type="molecule type" value="Genomic_DNA"/>
</dbReference>
<dbReference type="HOGENOM" id="CLU_015631_0_0_1"/>
<dbReference type="eggNOG" id="KOG1435">
    <property type="taxonomic scope" value="Eukaryota"/>
</dbReference>
<evidence type="ECO:0000256" key="6">
    <source>
        <dbReference type="ARBA" id="ARBA00022778"/>
    </source>
</evidence>
<feature type="transmembrane region" description="Helical" evidence="18">
    <location>
        <begin position="142"/>
        <end position="160"/>
    </location>
</feature>
<dbReference type="Gene3D" id="1.20.120.1630">
    <property type="match status" value="1"/>
</dbReference>
<keyword evidence="14 18" id="KW-1207">Sterol metabolism</keyword>
<keyword evidence="6" id="KW-0152">Cholesterol biosynthesis</keyword>
<dbReference type="STRING" id="701091.M2UHL7"/>
<feature type="transmembrane region" description="Helical" evidence="18">
    <location>
        <begin position="256"/>
        <end position="279"/>
    </location>
</feature>
<keyword evidence="8 18" id="KW-0752">Steroid biosynthesis</keyword>
<evidence type="ECO:0000256" key="13">
    <source>
        <dbReference type="ARBA" id="ARBA00023136"/>
    </source>
</evidence>
<evidence type="ECO:0000256" key="3">
    <source>
        <dbReference type="ARBA" id="ARBA00022516"/>
    </source>
</evidence>
<evidence type="ECO:0000256" key="5">
    <source>
        <dbReference type="ARBA" id="ARBA00022692"/>
    </source>
</evidence>
<dbReference type="Proteomes" id="UP000016936">
    <property type="component" value="Unassembled WGS sequence"/>
</dbReference>
<feature type="transmembrane region" description="Helical" evidence="18">
    <location>
        <begin position="232"/>
        <end position="250"/>
    </location>
</feature>
<evidence type="ECO:0000256" key="8">
    <source>
        <dbReference type="ARBA" id="ARBA00022955"/>
    </source>
</evidence>
<comment type="similarity">
    <text evidence="2 18">Belongs to the ERG4/ERG24 family.</text>
</comment>
<comment type="subcellular location">
    <subcellularLocation>
        <location evidence="1">Membrane</location>
        <topology evidence="1">Multi-pass membrane protein</topology>
    </subcellularLocation>
</comment>
<dbReference type="GO" id="GO:0016132">
    <property type="term" value="P:brassinosteroid biosynthetic process"/>
    <property type="evidence" value="ECO:0007669"/>
    <property type="project" value="TreeGrafter"/>
</dbReference>
<evidence type="ECO:0000256" key="1">
    <source>
        <dbReference type="ARBA" id="ARBA00004141"/>
    </source>
</evidence>
<evidence type="ECO:0000256" key="17">
    <source>
        <dbReference type="ARBA" id="ARBA00042688"/>
    </source>
</evidence>
<gene>
    <name evidence="19" type="ORF">COCHEDRAFT_1097250</name>
</gene>
<evidence type="ECO:0000256" key="4">
    <source>
        <dbReference type="ARBA" id="ARBA00022548"/>
    </source>
</evidence>
<dbReference type="EC" id="1.3.1.21" evidence="16"/>
<evidence type="ECO:0000256" key="14">
    <source>
        <dbReference type="ARBA" id="ARBA00023166"/>
    </source>
</evidence>
<evidence type="ECO:0000256" key="16">
    <source>
        <dbReference type="ARBA" id="ARBA00038851"/>
    </source>
</evidence>
<reference evidence="19 20" key="1">
    <citation type="journal article" date="2012" name="PLoS Pathog.">
        <title>Diverse lifestyles and strategies of plant pathogenesis encoded in the genomes of eighteen Dothideomycetes fungi.</title>
        <authorList>
            <person name="Ohm R.A."/>
            <person name="Feau N."/>
            <person name="Henrissat B."/>
            <person name="Schoch C.L."/>
            <person name="Horwitz B.A."/>
            <person name="Barry K.W."/>
            <person name="Condon B.J."/>
            <person name="Copeland A.C."/>
            <person name="Dhillon B."/>
            <person name="Glaser F."/>
            <person name="Hesse C.N."/>
            <person name="Kosti I."/>
            <person name="LaButti K."/>
            <person name="Lindquist E.A."/>
            <person name="Lucas S."/>
            <person name="Salamov A.A."/>
            <person name="Bradshaw R.E."/>
            <person name="Ciuffetti L."/>
            <person name="Hamelin R.C."/>
            <person name="Kema G.H.J."/>
            <person name="Lawrence C."/>
            <person name="Scott J.A."/>
            <person name="Spatafora J.W."/>
            <person name="Turgeon B.G."/>
            <person name="de Wit P.J.G.M."/>
            <person name="Zhong S."/>
            <person name="Goodwin S.B."/>
            <person name="Grigoriev I.V."/>
        </authorList>
    </citation>
    <scope>NUCLEOTIDE SEQUENCE [LARGE SCALE GENOMIC DNA]</scope>
    <source>
        <strain evidence="20">C5 / ATCC 48332 / race O</strain>
    </source>
</reference>
<evidence type="ECO:0000256" key="9">
    <source>
        <dbReference type="ARBA" id="ARBA00022989"/>
    </source>
</evidence>
<dbReference type="PANTHER" id="PTHR21257">
    <property type="entry name" value="DELTA(14)-STEROL REDUCTASE"/>
    <property type="match status" value="1"/>
</dbReference>
<dbReference type="GO" id="GO:0006695">
    <property type="term" value="P:cholesterol biosynthetic process"/>
    <property type="evidence" value="ECO:0007669"/>
    <property type="project" value="UniProtKB-KW"/>
</dbReference>
<keyword evidence="11 18" id="KW-0756">Sterol biosynthesis</keyword>
<keyword evidence="9 18" id="KW-1133">Transmembrane helix</keyword>
<evidence type="ECO:0000256" key="7">
    <source>
        <dbReference type="ARBA" id="ARBA00022857"/>
    </source>
</evidence>
<evidence type="ECO:0000256" key="11">
    <source>
        <dbReference type="ARBA" id="ARBA00023011"/>
    </source>
</evidence>
<proteinExistence type="inferred from homology"/>
<keyword evidence="20" id="KW-1185">Reference proteome</keyword>
<dbReference type="GO" id="GO:0005789">
    <property type="term" value="C:endoplasmic reticulum membrane"/>
    <property type="evidence" value="ECO:0007669"/>
    <property type="project" value="TreeGrafter"/>
</dbReference>
<dbReference type="PANTHER" id="PTHR21257:SF38">
    <property type="entry name" value="7-DEHYDROCHOLESTEROL REDUCTASE"/>
    <property type="match status" value="1"/>
</dbReference>
<sequence>MAAKLSPINGFHPVFQEAICLFLIISSPLVCLLYWIAYEYYEASLSDTVLAIRSAKDIIGFVVDRIPRPTLASSLAYLGWVVYQAALYQYAPGPLHIAPRTPGGRRLSYRLNGLTAWALTLFTALAASKIFNIELSWIAKHWGQLLASANLYCAVLIAIFRYKSKTWPDNHGETISMDGFWRDLMNGGELHPRTGELFDWKHFNASRTGGILLWTLMSNWFLETLDGSHERFSFYSIYGFAGMMPHLWTLQSQYLAIHPVSLSKAKVVMTVIFFVIGWAGRHFVDQQKSVVKATNGYCTIWWNKPRIIRTKYTTSDGKSHEVVILGFWGIARHLNYVGSVIYTWASCFACGTDSFFPYAEAVVMTLMCIHRCHRDEARCQEKYGKAWDEYCREVPWRMVPGLY</sequence>
<keyword evidence="15 18" id="KW-0753">Steroid metabolism</keyword>
<dbReference type="GO" id="GO:0047598">
    <property type="term" value="F:7-dehydrocholesterol reductase activity"/>
    <property type="evidence" value="ECO:0007669"/>
    <property type="project" value="UniProtKB-EC"/>
</dbReference>
<dbReference type="InterPro" id="IPR001171">
    <property type="entry name" value="ERG24_DHCR-like"/>
</dbReference>
<reference evidence="20" key="2">
    <citation type="journal article" date="2013" name="PLoS Genet.">
        <title>Comparative genome structure, secondary metabolite, and effector coding capacity across Cochliobolus pathogens.</title>
        <authorList>
            <person name="Condon B.J."/>
            <person name="Leng Y."/>
            <person name="Wu D."/>
            <person name="Bushley K.E."/>
            <person name="Ohm R.A."/>
            <person name="Otillar R."/>
            <person name="Martin J."/>
            <person name="Schackwitz W."/>
            <person name="Grimwood J."/>
            <person name="MohdZainudin N."/>
            <person name="Xue C."/>
            <person name="Wang R."/>
            <person name="Manning V.A."/>
            <person name="Dhillon B."/>
            <person name="Tu Z.J."/>
            <person name="Steffenson B.J."/>
            <person name="Salamov A."/>
            <person name="Sun H."/>
            <person name="Lowry S."/>
            <person name="LaButti K."/>
            <person name="Han J."/>
            <person name="Copeland A."/>
            <person name="Lindquist E."/>
            <person name="Barry K."/>
            <person name="Schmutz J."/>
            <person name="Baker S.E."/>
            <person name="Ciuffetti L.M."/>
            <person name="Grigoriev I.V."/>
            <person name="Zhong S."/>
            <person name="Turgeon B.G."/>
        </authorList>
    </citation>
    <scope>NUCLEOTIDE SEQUENCE [LARGE SCALE GENOMIC DNA]</scope>
    <source>
        <strain evidence="20">C5 / ATCC 48332 / race O</strain>
    </source>
</reference>
<evidence type="ECO:0000256" key="12">
    <source>
        <dbReference type="ARBA" id="ARBA00023098"/>
    </source>
</evidence>
<organism evidence="19 20">
    <name type="scientific">Cochliobolus heterostrophus (strain C5 / ATCC 48332 / race O)</name>
    <name type="common">Southern corn leaf blight fungus</name>
    <name type="synonym">Bipolaris maydis</name>
    <dbReference type="NCBI Taxonomy" id="701091"/>
    <lineage>
        <taxon>Eukaryota</taxon>
        <taxon>Fungi</taxon>
        <taxon>Dikarya</taxon>
        <taxon>Ascomycota</taxon>
        <taxon>Pezizomycotina</taxon>
        <taxon>Dothideomycetes</taxon>
        <taxon>Pleosporomycetidae</taxon>
        <taxon>Pleosporales</taxon>
        <taxon>Pleosporineae</taxon>
        <taxon>Pleosporaceae</taxon>
        <taxon>Bipolaris</taxon>
    </lineage>
</organism>
<evidence type="ECO:0000256" key="15">
    <source>
        <dbReference type="ARBA" id="ARBA00023221"/>
    </source>
</evidence>